<dbReference type="Gene3D" id="2.60.40.4270">
    <property type="entry name" value="Listeria-Bacteroides repeat domain"/>
    <property type="match status" value="1"/>
</dbReference>
<dbReference type="AlphaFoldDB" id="A0A5M4FBW6"/>
<protein>
    <recommendedName>
        <fullName evidence="5">Bacterial repeat domain-containing protein</fullName>
    </recommendedName>
</protein>
<dbReference type="GO" id="GO:0030313">
    <property type="term" value="C:cell envelope"/>
    <property type="evidence" value="ECO:0007669"/>
    <property type="project" value="UniProtKB-SubCell"/>
</dbReference>
<dbReference type="Pfam" id="PF18889">
    <property type="entry name" value="Beta_helix_3"/>
    <property type="match status" value="5"/>
</dbReference>
<dbReference type="Gene3D" id="2.160.20.20">
    <property type="match status" value="1"/>
</dbReference>
<dbReference type="InterPro" id="IPR013378">
    <property type="entry name" value="InlB-like_B-rpt"/>
</dbReference>
<dbReference type="InterPro" id="IPR012332">
    <property type="entry name" value="Autotransporter_pectin_lyase_C"/>
</dbReference>
<comment type="subcellular location">
    <subcellularLocation>
        <location evidence="1">Cell envelope</location>
    </subcellularLocation>
</comment>
<sequence length="710" mass="70776">MSHRRQFLTLLASTTLAGGLLVVAGSPASAASVDTFAELATALSTCSGTPAAPTVVTLAADISQPEGELTIGCAATLNLGVHDLAVARIVITTGKQLTIDAASPASELTVITPTYLRAAIGTTGATLIVNQGTVTAENEGGGAAIGGDYERAAGTITINDGVVKATSGSHGAAIGSGEGGVGASTITINGGTVTATSDHGAAAIGGGYASAGSTITINGGTIDAVGGSAGIGDGVYLSSAGTVTINGGTVTAEASNFGGMGNIEGVGIGGMNSGVAGGVVTINGGTITARGGTSGIGYVSPDGGVIAINAGDVTTTALGGPALGTLDYGDPRGATGTISIGKDALVTVPNAWDRVVVGGTYGGVHGSLLVDGTLRLPDAEVLVPAYEDGAKTPNLTVGPTGRILGAVDDPSFGGNISGDGWIQNDGTIALSHVQTRVGNSGVAISHHHYAVSFDSRGGSPAPAPVIVFADSFTRGARTFPAAPTKAGSVFAGWNTHADGSGTTVTADTILPGSSNGLAAVPIALHAQWITHEITGLNPQITGTAREGKTLTAQTGSVAPHDAHFSYRWYEDGHPIPGATDKTLRLGGFQAARRISVRITASVPDGPTVSKISAKTSYVSSAHKHLVISDHTINHRATFHVAATGLKPGQRAKIWLGGKLAYTGRADSTGTVHRTVRFPTSVEPGHRRVRVSGYSSSGDRTYTIFTVVTYR</sequence>
<feature type="chain" id="PRO_5024280371" description="Bacterial repeat domain-containing protein" evidence="2">
    <location>
        <begin position="31"/>
        <end position="710"/>
    </location>
</feature>
<feature type="signal peptide" evidence="2">
    <location>
        <begin position="1"/>
        <end position="30"/>
    </location>
</feature>
<evidence type="ECO:0008006" key="5">
    <source>
        <dbReference type="Google" id="ProtNLM"/>
    </source>
</evidence>
<dbReference type="InterPro" id="IPR042229">
    <property type="entry name" value="Listeria/Bacterioides_rpt_sf"/>
</dbReference>
<evidence type="ECO:0000313" key="3">
    <source>
        <dbReference type="EMBL" id="KAA1395795.1"/>
    </source>
</evidence>
<dbReference type="Pfam" id="PF09479">
    <property type="entry name" value="Flg_new"/>
    <property type="match status" value="1"/>
</dbReference>
<proteinExistence type="predicted"/>
<organism evidence="3 4">
    <name type="scientific">Aeromicrobium ginsengisoli</name>
    <dbReference type="NCBI Taxonomy" id="363867"/>
    <lineage>
        <taxon>Bacteria</taxon>
        <taxon>Bacillati</taxon>
        <taxon>Actinomycetota</taxon>
        <taxon>Actinomycetes</taxon>
        <taxon>Propionibacteriales</taxon>
        <taxon>Nocardioidaceae</taxon>
        <taxon>Aeromicrobium</taxon>
    </lineage>
</organism>
<keyword evidence="4" id="KW-1185">Reference proteome</keyword>
<reference evidence="3" key="1">
    <citation type="submission" date="2019-09" db="EMBL/GenBank/DDBJ databases">
        <authorList>
            <person name="Li J."/>
        </authorList>
    </citation>
    <scope>NUCLEOTIDE SEQUENCE [LARGE SCALE GENOMIC DNA]</scope>
    <source>
        <strain evidence="3">JCM 14732</strain>
    </source>
</reference>
<accession>A0A5M4FBW6</accession>
<keyword evidence="2" id="KW-0732">Signal</keyword>
<dbReference type="RefSeq" id="WP_149690445.1">
    <property type="nucleotide sequence ID" value="NZ_SDPQ02000003.1"/>
</dbReference>
<dbReference type="Gene3D" id="2.60.40.2700">
    <property type="match status" value="1"/>
</dbReference>
<dbReference type="EMBL" id="SDPQ02000003">
    <property type="protein sequence ID" value="KAA1395795.1"/>
    <property type="molecule type" value="Genomic_DNA"/>
</dbReference>
<dbReference type="Proteomes" id="UP000380867">
    <property type="component" value="Unassembled WGS sequence"/>
</dbReference>
<dbReference type="InterPro" id="IPR006311">
    <property type="entry name" value="TAT_signal"/>
</dbReference>
<evidence type="ECO:0000256" key="2">
    <source>
        <dbReference type="SAM" id="SignalP"/>
    </source>
</evidence>
<evidence type="ECO:0000256" key="1">
    <source>
        <dbReference type="ARBA" id="ARBA00004196"/>
    </source>
</evidence>
<gene>
    <name evidence="3" type="ORF">ESP70_016790</name>
</gene>
<dbReference type="OrthoDB" id="9779865at2"/>
<dbReference type="PROSITE" id="PS51318">
    <property type="entry name" value="TAT"/>
    <property type="match status" value="1"/>
</dbReference>
<comment type="caution">
    <text evidence="3">The sequence shown here is derived from an EMBL/GenBank/DDBJ whole genome shotgun (WGS) entry which is preliminary data.</text>
</comment>
<name>A0A5M4FBW6_9ACTN</name>
<evidence type="ECO:0000313" key="4">
    <source>
        <dbReference type="Proteomes" id="UP000380867"/>
    </source>
</evidence>